<keyword evidence="3" id="KW-1003">Cell membrane</keyword>
<evidence type="ECO:0000259" key="9">
    <source>
        <dbReference type="Pfam" id="PF00924"/>
    </source>
</evidence>
<dbReference type="OrthoDB" id="4638917at2"/>
<evidence type="ECO:0000256" key="8">
    <source>
        <dbReference type="SAM" id="Phobius"/>
    </source>
</evidence>
<comment type="subcellular location">
    <subcellularLocation>
        <location evidence="1">Cell membrane</location>
        <topology evidence="1">Multi-pass membrane protein</topology>
    </subcellularLocation>
</comment>
<keyword evidence="4 8" id="KW-0812">Transmembrane</keyword>
<dbReference type="Gene3D" id="3.30.70.100">
    <property type="match status" value="1"/>
</dbReference>
<evidence type="ECO:0000256" key="1">
    <source>
        <dbReference type="ARBA" id="ARBA00004651"/>
    </source>
</evidence>
<feature type="domain" description="Mechanosensitive ion channel MscS" evidence="9">
    <location>
        <begin position="199"/>
        <end position="262"/>
    </location>
</feature>
<evidence type="ECO:0000256" key="5">
    <source>
        <dbReference type="ARBA" id="ARBA00022989"/>
    </source>
</evidence>
<dbReference type="Pfam" id="PF21082">
    <property type="entry name" value="MS_channel_3rd"/>
    <property type="match status" value="1"/>
</dbReference>
<feature type="transmembrane region" description="Helical" evidence="8">
    <location>
        <begin position="88"/>
        <end position="109"/>
    </location>
</feature>
<evidence type="ECO:0000259" key="11">
    <source>
        <dbReference type="Pfam" id="PF21088"/>
    </source>
</evidence>
<dbReference type="Proteomes" id="UP000268652">
    <property type="component" value="Unassembled WGS sequence"/>
</dbReference>
<dbReference type="InterPro" id="IPR010920">
    <property type="entry name" value="LSM_dom_sf"/>
</dbReference>
<dbReference type="InterPro" id="IPR011066">
    <property type="entry name" value="MscS_channel_C_sf"/>
</dbReference>
<sequence length="370" mass="39015">MCRLCLSPHASLLGRFFPSLPGVPRRSSGRSAEGGGLSGARVAGQSGAHARHARAHRAHPSSPRPPLPRPRRRVRGGVVTVGGSWESWLASGLRIVLIVVVALLLRLALRRSIGRLTARLNREDGNRRRSSAMGGLLVNPERRRQRSETIGSVLKSTASVLVLGTAALMVLSELGVQLGPLMASAGVAGVALGFGARSVVADVLAGLFMLLEDQYGVGDTIDVGEATGTVLEIGLRVTTLRGASGETWYVRNGEITRVGNLSQGWATATVDVPVAADADLERVRRTLATAGAEMAAEAPWKELLHEPVEVLGVEAVTPESVTLRVTGRTAPGKAPEVERELRWRIKRALDAAGIERAGDPGEPVSEPTGT</sequence>
<evidence type="ECO:0000256" key="6">
    <source>
        <dbReference type="ARBA" id="ARBA00023136"/>
    </source>
</evidence>
<dbReference type="InterPro" id="IPR045276">
    <property type="entry name" value="YbiO_bact"/>
</dbReference>
<proteinExistence type="inferred from homology"/>
<reference evidence="14 15" key="1">
    <citation type="submission" date="2018-09" db="EMBL/GenBank/DDBJ databases">
        <title>Streptomyces sp. nov. DS1-2, an endophytic actinomycete isolated from roots of Dendrobium scabrilingue.</title>
        <authorList>
            <person name="Kuncharoen N."/>
            <person name="Kudo T."/>
            <person name="Ohkuma M."/>
            <person name="Yuki M."/>
            <person name="Tanasupawat S."/>
        </authorList>
    </citation>
    <scope>NUCLEOTIDE SEQUENCE [LARGE SCALE GENOMIC DNA]</scope>
    <source>
        <strain evidence="12 15">AZ1-7</strain>
        <strain evidence="13 14">DS1-2</strain>
    </source>
</reference>
<dbReference type="GO" id="GO:0005886">
    <property type="term" value="C:plasma membrane"/>
    <property type="evidence" value="ECO:0007669"/>
    <property type="project" value="UniProtKB-SubCell"/>
</dbReference>
<dbReference type="SUPFAM" id="SSF82861">
    <property type="entry name" value="Mechanosensitive channel protein MscS (YggB), transmembrane region"/>
    <property type="match status" value="1"/>
</dbReference>
<dbReference type="PANTHER" id="PTHR30460:SF0">
    <property type="entry name" value="MODERATE CONDUCTANCE MECHANOSENSITIVE CHANNEL YBIO"/>
    <property type="match status" value="1"/>
</dbReference>
<name>A0A3A9WY21_9ACTN</name>
<dbReference type="Proteomes" id="UP000275024">
    <property type="component" value="Unassembled WGS sequence"/>
</dbReference>
<dbReference type="InterPro" id="IPR006685">
    <property type="entry name" value="MscS_channel_2nd"/>
</dbReference>
<evidence type="ECO:0000256" key="7">
    <source>
        <dbReference type="SAM" id="MobiDB-lite"/>
    </source>
</evidence>
<dbReference type="EMBL" id="RBDY01000004">
    <property type="protein sequence ID" value="RKN25340.1"/>
    <property type="molecule type" value="Genomic_DNA"/>
</dbReference>
<dbReference type="InterPro" id="IPR049278">
    <property type="entry name" value="MS_channel_C"/>
</dbReference>
<gene>
    <name evidence="13" type="ORF">D7318_09035</name>
    <name evidence="12" type="ORF">D7319_08180</name>
</gene>
<dbReference type="PANTHER" id="PTHR30460">
    <property type="entry name" value="MODERATE CONDUCTANCE MECHANOSENSITIVE CHANNEL YBIO"/>
    <property type="match status" value="1"/>
</dbReference>
<dbReference type="InterPro" id="IPR011014">
    <property type="entry name" value="MscS_channel_TM-2"/>
</dbReference>
<evidence type="ECO:0000256" key="3">
    <source>
        <dbReference type="ARBA" id="ARBA00022475"/>
    </source>
</evidence>
<dbReference type="InterPro" id="IPR023408">
    <property type="entry name" value="MscS_beta-dom_sf"/>
</dbReference>
<evidence type="ECO:0000313" key="14">
    <source>
        <dbReference type="Proteomes" id="UP000268652"/>
    </source>
</evidence>
<evidence type="ECO:0000313" key="13">
    <source>
        <dbReference type="EMBL" id="RKN25340.1"/>
    </source>
</evidence>
<dbReference type="Pfam" id="PF00924">
    <property type="entry name" value="MS_channel_2nd"/>
    <property type="match status" value="1"/>
</dbReference>
<dbReference type="SUPFAM" id="SSF50182">
    <property type="entry name" value="Sm-like ribonucleoproteins"/>
    <property type="match status" value="1"/>
</dbReference>
<dbReference type="Gene3D" id="2.30.30.60">
    <property type="match status" value="1"/>
</dbReference>
<dbReference type="Gene3D" id="1.10.287.1260">
    <property type="match status" value="1"/>
</dbReference>
<organism evidence="12 15">
    <name type="scientific">Streptomyces radicis</name>
    <dbReference type="NCBI Taxonomy" id="1750517"/>
    <lineage>
        <taxon>Bacteria</taxon>
        <taxon>Bacillati</taxon>
        <taxon>Actinomycetota</taxon>
        <taxon>Actinomycetes</taxon>
        <taxon>Kitasatosporales</taxon>
        <taxon>Streptomycetaceae</taxon>
        <taxon>Streptomyces</taxon>
    </lineage>
</organism>
<feature type="domain" description="Mechanosensitive ion channel transmembrane helices 2/3" evidence="11">
    <location>
        <begin position="159"/>
        <end position="196"/>
    </location>
</feature>
<feature type="region of interest" description="Disordered" evidence="7">
    <location>
        <begin position="23"/>
        <end position="74"/>
    </location>
</feature>
<evidence type="ECO:0000313" key="12">
    <source>
        <dbReference type="EMBL" id="RKN11077.1"/>
    </source>
</evidence>
<protein>
    <submittedName>
        <fullName evidence="12">Mechanosensitive ion channel family protein</fullName>
    </submittedName>
</protein>
<comment type="caution">
    <text evidence="12">The sequence shown here is derived from an EMBL/GenBank/DDBJ whole genome shotgun (WGS) entry which is preliminary data.</text>
</comment>
<dbReference type="InterPro" id="IPR049142">
    <property type="entry name" value="MS_channel_1st"/>
</dbReference>
<feature type="transmembrane region" description="Helical" evidence="8">
    <location>
        <begin position="152"/>
        <end position="171"/>
    </location>
</feature>
<dbReference type="FunFam" id="2.30.30.60:FF:000001">
    <property type="entry name" value="MscS Mechanosensitive ion channel"/>
    <property type="match status" value="1"/>
</dbReference>
<keyword evidence="6 8" id="KW-0472">Membrane</keyword>
<dbReference type="SUPFAM" id="SSF82689">
    <property type="entry name" value="Mechanosensitive channel protein MscS (YggB), C-terminal domain"/>
    <property type="match status" value="1"/>
</dbReference>
<comment type="similarity">
    <text evidence="2">Belongs to the MscS (TC 1.A.23) family.</text>
</comment>
<feature type="compositionally biased region" description="Low complexity" evidence="7">
    <location>
        <begin position="39"/>
        <end position="48"/>
    </location>
</feature>
<dbReference type="EMBL" id="RBDX01000004">
    <property type="protein sequence ID" value="RKN11077.1"/>
    <property type="molecule type" value="Genomic_DNA"/>
</dbReference>
<evidence type="ECO:0000313" key="15">
    <source>
        <dbReference type="Proteomes" id="UP000275024"/>
    </source>
</evidence>
<evidence type="ECO:0000256" key="2">
    <source>
        <dbReference type="ARBA" id="ARBA00008017"/>
    </source>
</evidence>
<dbReference type="FunFam" id="1.10.287.1260:FF:000005">
    <property type="entry name" value="Mechanosensitive ion channel family protein"/>
    <property type="match status" value="1"/>
</dbReference>
<dbReference type="GO" id="GO:0008381">
    <property type="term" value="F:mechanosensitive monoatomic ion channel activity"/>
    <property type="evidence" value="ECO:0007669"/>
    <property type="project" value="InterPro"/>
</dbReference>
<dbReference type="Pfam" id="PF21088">
    <property type="entry name" value="MS_channel_1st"/>
    <property type="match status" value="1"/>
</dbReference>
<evidence type="ECO:0000259" key="10">
    <source>
        <dbReference type="Pfam" id="PF21082"/>
    </source>
</evidence>
<dbReference type="AlphaFoldDB" id="A0A3A9WY21"/>
<keyword evidence="5 8" id="KW-1133">Transmembrane helix</keyword>
<evidence type="ECO:0000256" key="4">
    <source>
        <dbReference type="ARBA" id="ARBA00022692"/>
    </source>
</evidence>
<accession>A0A3A9WY21</accession>
<feature type="compositionally biased region" description="Basic residues" evidence="7">
    <location>
        <begin position="49"/>
        <end position="59"/>
    </location>
</feature>
<keyword evidence="14" id="KW-1185">Reference proteome</keyword>
<feature type="domain" description="Mechanosensitive ion channel MscS C-terminal" evidence="10">
    <location>
        <begin position="269"/>
        <end position="355"/>
    </location>
</feature>